<comment type="caution">
    <text evidence="7">The sequence shown here is derived from an EMBL/GenBank/DDBJ whole genome shotgun (WGS) entry which is preliminary data.</text>
</comment>
<dbReference type="GO" id="GO:0005886">
    <property type="term" value="C:plasma membrane"/>
    <property type="evidence" value="ECO:0007669"/>
    <property type="project" value="UniProtKB-SubCell"/>
</dbReference>
<evidence type="ECO:0000256" key="5">
    <source>
        <dbReference type="SAM" id="Phobius"/>
    </source>
</evidence>
<evidence type="ECO:0000256" key="4">
    <source>
        <dbReference type="ARBA" id="ARBA00023136"/>
    </source>
</evidence>
<keyword evidence="8" id="KW-1185">Reference proteome</keyword>
<reference evidence="7 8" key="1">
    <citation type="submission" date="2021-10" db="EMBL/GenBank/DDBJ databases">
        <title>Anaerobic single-cell dispensing facilitates the cultivation of human gut bacteria.</title>
        <authorList>
            <person name="Afrizal A."/>
        </authorList>
    </citation>
    <scope>NUCLEOTIDE SEQUENCE [LARGE SCALE GENOMIC DNA]</scope>
    <source>
        <strain evidence="7 8">CLA-AA-H244</strain>
    </source>
</reference>
<dbReference type="EMBL" id="JAJEQF010000040">
    <property type="protein sequence ID" value="MCC2168575.1"/>
    <property type="molecule type" value="Genomic_DNA"/>
</dbReference>
<evidence type="ECO:0000313" key="8">
    <source>
        <dbReference type="Proteomes" id="UP001199355"/>
    </source>
</evidence>
<accession>A0AAE3AZH8</accession>
<keyword evidence="7" id="KW-0067">ATP-binding</keyword>
<keyword evidence="2 5" id="KW-0812">Transmembrane</keyword>
<dbReference type="PANTHER" id="PTHR43394:SF1">
    <property type="entry name" value="ATP-BINDING CASSETTE SUB-FAMILY B MEMBER 10, MITOCHONDRIAL"/>
    <property type="match status" value="1"/>
</dbReference>
<dbReference type="Proteomes" id="UP001199355">
    <property type="component" value="Unassembled WGS sequence"/>
</dbReference>
<name>A0AAE3AZH8_9FIRM</name>
<dbReference type="InterPro" id="IPR039421">
    <property type="entry name" value="Type_1_exporter"/>
</dbReference>
<feature type="transmembrane region" description="Helical" evidence="5">
    <location>
        <begin position="52"/>
        <end position="72"/>
    </location>
</feature>
<gene>
    <name evidence="7" type="ORF">LKD45_12890</name>
</gene>
<proteinExistence type="predicted"/>
<dbReference type="Pfam" id="PF00005">
    <property type="entry name" value="ABC_tran"/>
    <property type="match status" value="1"/>
</dbReference>
<comment type="subcellular location">
    <subcellularLocation>
        <location evidence="1">Cell membrane</location>
        <topology evidence="1">Multi-pass membrane protein</topology>
    </subcellularLocation>
</comment>
<dbReference type="InterPro" id="IPR036640">
    <property type="entry name" value="ABC1_TM_sf"/>
</dbReference>
<dbReference type="PANTHER" id="PTHR43394">
    <property type="entry name" value="ATP-DEPENDENT PERMEASE MDL1, MITOCHONDRIAL"/>
    <property type="match status" value="1"/>
</dbReference>
<dbReference type="RefSeq" id="WP_308728780.1">
    <property type="nucleotide sequence ID" value="NZ_JAJEQF010000040.1"/>
</dbReference>
<dbReference type="SUPFAM" id="SSF90123">
    <property type="entry name" value="ABC transporter transmembrane region"/>
    <property type="match status" value="1"/>
</dbReference>
<dbReference type="Gene3D" id="3.40.50.300">
    <property type="entry name" value="P-loop containing nucleotide triphosphate hydrolases"/>
    <property type="match status" value="1"/>
</dbReference>
<dbReference type="InterPro" id="IPR027417">
    <property type="entry name" value="P-loop_NTPase"/>
</dbReference>
<keyword evidence="7" id="KW-0547">Nucleotide-binding</keyword>
<keyword evidence="4 5" id="KW-0472">Membrane</keyword>
<keyword evidence="3 5" id="KW-1133">Transmembrane helix</keyword>
<dbReference type="GO" id="GO:0015421">
    <property type="term" value="F:ABC-type oligopeptide transporter activity"/>
    <property type="evidence" value="ECO:0007669"/>
    <property type="project" value="TreeGrafter"/>
</dbReference>
<dbReference type="SUPFAM" id="SSF52540">
    <property type="entry name" value="P-loop containing nucleoside triphosphate hydrolases"/>
    <property type="match status" value="1"/>
</dbReference>
<protein>
    <submittedName>
        <fullName evidence="7">ATP-binding cassette domain-containing protein</fullName>
    </submittedName>
</protein>
<feature type="domain" description="ABC transporter" evidence="6">
    <location>
        <begin position="68"/>
        <end position="172"/>
    </location>
</feature>
<dbReference type="GO" id="GO:0005524">
    <property type="term" value="F:ATP binding"/>
    <property type="evidence" value="ECO:0007669"/>
    <property type="project" value="UniProtKB-KW"/>
</dbReference>
<dbReference type="AlphaFoldDB" id="A0AAE3AZH8"/>
<evidence type="ECO:0000256" key="1">
    <source>
        <dbReference type="ARBA" id="ARBA00004651"/>
    </source>
</evidence>
<sequence>MNKFIDFILQNFKKELLVLGLLGIVSSCTSLIMNYSLKYAVDYAFGREGTRLWIAVTWFLIMAISTFLCNGVELKEISEESLINGYAYLPQDFPILDLTIRENFQLAAPGKEDCFYEDYLKKVNLFETVMALQEGMDTKVNAKSISTGQRQRLALCGILMRDTAYVVLDEPVSNLDGANIEDIRRLLESMDKKYIVITHDKRILLKDAQIEQIG</sequence>
<evidence type="ECO:0000259" key="6">
    <source>
        <dbReference type="Pfam" id="PF00005"/>
    </source>
</evidence>
<organism evidence="7 8">
    <name type="scientific">Gallintestinimicrobium propionicum</name>
    <dbReference type="NCBI Taxonomy" id="2981770"/>
    <lineage>
        <taxon>Bacteria</taxon>
        <taxon>Bacillati</taxon>
        <taxon>Bacillota</taxon>
        <taxon>Clostridia</taxon>
        <taxon>Lachnospirales</taxon>
        <taxon>Lachnospiraceae</taxon>
        <taxon>Gallintestinimicrobium</taxon>
    </lineage>
</organism>
<dbReference type="GO" id="GO:0016887">
    <property type="term" value="F:ATP hydrolysis activity"/>
    <property type="evidence" value="ECO:0007669"/>
    <property type="project" value="InterPro"/>
</dbReference>
<dbReference type="PROSITE" id="PS51257">
    <property type="entry name" value="PROKAR_LIPOPROTEIN"/>
    <property type="match status" value="1"/>
</dbReference>
<evidence type="ECO:0000256" key="2">
    <source>
        <dbReference type="ARBA" id="ARBA00022692"/>
    </source>
</evidence>
<feature type="transmembrane region" description="Helical" evidence="5">
    <location>
        <begin position="16"/>
        <end position="37"/>
    </location>
</feature>
<evidence type="ECO:0000313" key="7">
    <source>
        <dbReference type="EMBL" id="MCC2168575.1"/>
    </source>
</evidence>
<evidence type="ECO:0000256" key="3">
    <source>
        <dbReference type="ARBA" id="ARBA00022989"/>
    </source>
</evidence>
<dbReference type="InterPro" id="IPR003439">
    <property type="entry name" value="ABC_transporter-like_ATP-bd"/>
</dbReference>